<dbReference type="Proteomes" id="UP000027195">
    <property type="component" value="Unassembled WGS sequence"/>
</dbReference>
<dbReference type="AlphaFoldDB" id="A0A067N6R0"/>
<keyword evidence="2" id="KW-1185">Reference proteome</keyword>
<evidence type="ECO:0000313" key="1">
    <source>
        <dbReference type="EMBL" id="KDQ19802.1"/>
    </source>
</evidence>
<evidence type="ECO:0000313" key="2">
    <source>
        <dbReference type="Proteomes" id="UP000027195"/>
    </source>
</evidence>
<proteinExistence type="predicted"/>
<name>A0A067N6R0_BOTB1</name>
<gene>
    <name evidence="1" type="ORF">BOTBODRAFT_377791</name>
</gene>
<dbReference type="HOGENOM" id="CLU_1854927_0_0_1"/>
<organism evidence="1 2">
    <name type="scientific">Botryobasidium botryosum (strain FD-172 SS1)</name>
    <dbReference type="NCBI Taxonomy" id="930990"/>
    <lineage>
        <taxon>Eukaryota</taxon>
        <taxon>Fungi</taxon>
        <taxon>Dikarya</taxon>
        <taxon>Basidiomycota</taxon>
        <taxon>Agaricomycotina</taxon>
        <taxon>Agaricomycetes</taxon>
        <taxon>Cantharellales</taxon>
        <taxon>Botryobasidiaceae</taxon>
        <taxon>Botryobasidium</taxon>
    </lineage>
</organism>
<accession>A0A067N6R0</accession>
<sequence>MRAGGWMRVVAHGSRVSARCRGRWPVLGVSHFPYSHLESPRGFVSEPCVSCLPTRGSVYVYPSGMYLAILFTSPSGHEGWRLDVDGRPWKLSVRVAQETGNWVSHPLDVLLCAAHHTTCRAQQETVFCVSRFSYPSPP</sequence>
<dbReference type="InParanoid" id="A0A067N6R0"/>
<dbReference type="EMBL" id="KL198018">
    <property type="protein sequence ID" value="KDQ19802.1"/>
    <property type="molecule type" value="Genomic_DNA"/>
</dbReference>
<protein>
    <submittedName>
        <fullName evidence="1">Uncharacterized protein</fullName>
    </submittedName>
</protein>
<reference evidence="2" key="1">
    <citation type="journal article" date="2014" name="Proc. Natl. Acad. Sci. U.S.A.">
        <title>Extensive sampling of basidiomycete genomes demonstrates inadequacy of the white-rot/brown-rot paradigm for wood decay fungi.</title>
        <authorList>
            <person name="Riley R."/>
            <person name="Salamov A.A."/>
            <person name="Brown D.W."/>
            <person name="Nagy L.G."/>
            <person name="Floudas D."/>
            <person name="Held B.W."/>
            <person name="Levasseur A."/>
            <person name="Lombard V."/>
            <person name="Morin E."/>
            <person name="Otillar R."/>
            <person name="Lindquist E.A."/>
            <person name="Sun H."/>
            <person name="LaButti K.M."/>
            <person name="Schmutz J."/>
            <person name="Jabbour D."/>
            <person name="Luo H."/>
            <person name="Baker S.E."/>
            <person name="Pisabarro A.G."/>
            <person name="Walton J.D."/>
            <person name="Blanchette R.A."/>
            <person name="Henrissat B."/>
            <person name="Martin F."/>
            <person name="Cullen D."/>
            <person name="Hibbett D.S."/>
            <person name="Grigoriev I.V."/>
        </authorList>
    </citation>
    <scope>NUCLEOTIDE SEQUENCE [LARGE SCALE GENOMIC DNA]</scope>
    <source>
        <strain evidence="2">FD-172 SS1</strain>
    </source>
</reference>